<feature type="domain" description="DUF3870" evidence="1">
    <location>
        <begin position="8"/>
        <end position="98"/>
    </location>
</feature>
<evidence type="ECO:0000259" key="1">
    <source>
        <dbReference type="Pfam" id="PF12986"/>
    </source>
</evidence>
<evidence type="ECO:0000313" key="2">
    <source>
        <dbReference type="EMBL" id="KGR84925.1"/>
    </source>
</evidence>
<accession>A0A0A3IN83</accession>
<dbReference type="RefSeq" id="WP_036154385.1">
    <property type="nucleotide sequence ID" value="NZ_AVCX01000006.1"/>
</dbReference>
<dbReference type="InterPro" id="IPR024617">
    <property type="entry name" value="DUF3870"/>
</dbReference>
<dbReference type="STRING" id="1220589.CD32_10725"/>
<proteinExistence type="predicted"/>
<reference evidence="2 3" key="1">
    <citation type="submission" date="2014-02" db="EMBL/GenBank/DDBJ databases">
        <title>Draft genome sequence of Lysinibacillus odysseyi NBRC 100172.</title>
        <authorList>
            <person name="Zhang F."/>
            <person name="Wang G."/>
            <person name="Zhang L."/>
        </authorList>
    </citation>
    <scope>NUCLEOTIDE SEQUENCE [LARGE SCALE GENOMIC DNA]</scope>
    <source>
        <strain evidence="2 3">NBRC 100172</strain>
    </source>
</reference>
<gene>
    <name evidence="2" type="ORF">CD32_10725</name>
</gene>
<sequence length="108" mass="12264">MFHDQVIYIIGDAQVPQNNPISKQYNQFFLGVAVDRTNGIIVEVDCSATVELTVKFIRSMLVNRRISDEKIIQDVQKRYFGSSQKALIVALKDVQRKYSQITALPTST</sequence>
<evidence type="ECO:0000313" key="3">
    <source>
        <dbReference type="Proteomes" id="UP000030437"/>
    </source>
</evidence>
<dbReference type="OrthoDB" id="88363at2"/>
<dbReference type="eggNOG" id="ENOG5032YR6">
    <property type="taxonomic scope" value="Bacteria"/>
</dbReference>
<comment type="caution">
    <text evidence="2">The sequence shown here is derived from an EMBL/GenBank/DDBJ whole genome shotgun (WGS) entry which is preliminary data.</text>
</comment>
<dbReference type="Proteomes" id="UP000030437">
    <property type="component" value="Unassembled WGS sequence"/>
</dbReference>
<organism evidence="2 3">
    <name type="scientific">Lysinibacillus odysseyi 34hs-1 = NBRC 100172</name>
    <dbReference type="NCBI Taxonomy" id="1220589"/>
    <lineage>
        <taxon>Bacteria</taxon>
        <taxon>Bacillati</taxon>
        <taxon>Bacillota</taxon>
        <taxon>Bacilli</taxon>
        <taxon>Bacillales</taxon>
        <taxon>Bacillaceae</taxon>
        <taxon>Lysinibacillus</taxon>
    </lineage>
</organism>
<dbReference type="EMBL" id="JPVP01000055">
    <property type="protein sequence ID" value="KGR84925.1"/>
    <property type="molecule type" value="Genomic_DNA"/>
</dbReference>
<name>A0A0A3IN83_9BACI</name>
<protein>
    <recommendedName>
        <fullName evidence="1">DUF3870 domain-containing protein</fullName>
    </recommendedName>
</protein>
<keyword evidence="3" id="KW-1185">Reference proteome</keyword>
<dbReference type="AlphaFoldDB" id="A0A0A3IN83"/>
<dbReference type="Pfam" id="PF12986">
    <property type="entry name" value="DUF3870"/>
    <property type="match status" value="1"/>
</dbReference>